<dbReference type="HOGENOM" id="CLU_069622_0_1_11"/>
<keyword evidence="2" id="KW-1185">Reference proteome</keyword>
<dbReference type="KEGG" id="cms:CMS2529"/>
<gene>
    <name evidence="1" type="ordered locus">CMS2529</name>
</gene>
<proteinExistence type="predicted"/>
<sequence length="273" mass="30371">MRISSAPAVNVASVLDRLSSGVRIDTVHASRSMLIRAEKTYNYYLSQQAATNVPTVNAGISSSTAKSVRWAYKNHLRSRKSAGREIYALLRSLADLCPTCRVRDAVALDHYLPKETYPTYAIQPTNLVPICTSCNDKKWHKQASSIYDQFLHPYFDDLHDDSWLIASAVRGAGRSVTYSVAAQHFSDPILQKRVEFHLEFFGLSLLYASKASTYVGGHIAMLQDAHAKGDPEHVSDFLFTLSSSVQIFGEEPWVAAALAAWAADLEFCDEGWY</sequence>
<protein>
    <submittedName>
        <fullName evidence="1">Lambdoid prophage protein</fullName>
    </submittedName>
</protein>
<dbReference type="Proteomes" id="UP000001318">
    <property type="component" value="Chromosome"/>
</dbReference>
<evidence type="ECO:0000313" key="1">
    <source>
        <dbReference type="EMBL" id="CAQ02611.1"/>
    </source>
</evidence>
<reference evidence="1 2" key="1">
    <citation type="journal article" date="2008" name="J. Bacteriol.">
        <title>Genome of the actinomycete plant pathogen Clavibacter michiganensis subsp. sepedonicus suggests recent niche adaptation.</title>
        <authorList>
            <person name="Bentley S.D."/>
            <person name="Corton C."/>
            <person name="Brown S.E."/>
            <person name="Barron A."/>
            <person name="Clark L."/>
            <person name="Doggett J."/>
            <person name="Harris B."/>
            <person name="Ormond D."/>
            <person name="Quail M.A."/>
            <person name="May G."/>
            <person name="Francis D."/>
            <person name="Knudson D."/>
            <person name="Parkhill J."/>
            <person name="Ishimaru C.A."/>
        </authorList>
    </citation>
    <scope>NUCLEOTIDE SEQUENCE [LARGE SCALE GENOMIC DNA]</scope>
    <source>
        <strain evidence="2">ATCC 33113 / DSM 20744 / JCM 9667 / LMG 2889 / ICMP 2535 / C-1</strain>
    </source>
</reference>
<dbReference type="Gene3D" id="1.10.30.50">
    <property type="match status" value="1"/>
</dbReference>
<dbReference type="eggNOG" id="COG1403">
    <property type="taxonomic scope" value="Bacteria"/>
</dbReference>
<accession>B0RHQ0</accession>
<dbReference type="STRING" id="31964.CMS2529"/>
<name>B0RHQ0_CLASE</name>
<evidence type="ECO:0000313" key="2">
    <source>
        <dbReference type="Proteomes" id="UP000001318"/>
    </source>
</evidence>
<organism evidence="1 2">
    <name type="scientific">Clavibacter sepedonicus</name>
    <name type="common">Clavibacter michiganensis subsp. sepedonicus</name>
    <dbReference type="NCBI Taxonomy" id="31964"/>
    <lineage>
        <taxon>Bacteria</taxon>
        <taxon>Bacillati</taxon>
        <taxon>Actinomycetota</taxon>
        <taxon>Actinomycetes</taxon>
        <taxon>Micrococcales</taxon>
        <taxon>Microbacteriaceae</taxon>
        <taxon>Clavibacter</taxon>
    </lineage>
</organism>
<dbReference type="EMBL" id="AM849034">
    <property type="protein sequence ID" value="CAQ02611.1"/>
    <property type="molecule type" value="Genomic_DNA"/>
</dbReference>
<dbReference type="AlphaFoldDB" id="B0RHQ0"/>